<dbReference type="SUPFAM" id="SSF56349">
    <property type="entry name" value="DNA breaking-rejoining enzymes"/>
    <property type="match status" value="1"/>
</dbReference>
<dbReference type="InterPro" id="IPR011010">
    <property type="entry name" value="DNA_brk_join_enz"/>
</dbReference>
<evidence type="ECO:0000256" key="3">
    <source>
        <dbReference type="ARBA" id="ARBA00022908"/>
    </source>
</evidence>
<name>A0A9D1SAE7_9FIRM</name>
<feature type="domain" description="Core-binding (CB)" evidence="8">
    <location>
        <begin position="55"/>
        <end position="136"/>
    </location>
</feature>
<reference evidence="9" key="2">
    <citation type="journal article" date="2021" name="PeerJ">
        <title>Extensive microbial diversity within the chicken gut microbiome revealed by metagenomics and culture.</title>
        <authorList>
            <person name="Gilroy R."/>
            <person name="Ravi A."/>
            <person name="Getino M."/>
            <person name="Pursley I."/>
            <person name="Horton D.L."/>
            <person name="Alikhan N.F."/>
            <person name="Baker D."/>
            <person name="Gharbi K."/>
            <person name="Hall N."/>
            <person name="Watson M."/>
            <person name="Adriaenssens E.M."/>
            <person name="Foster-Nyarko E."/>
            <person name="Jarju S."/>
            <person name="Secka A."/>
            <person name="Antonio M."/>
            <person name="Oren A."/>
            <person name="Chaudhuri R.R."/>
            <person name="La Ragione R."/>
            <person name="Hildebrand F."/>
            <person name="Pallen M.J."/>
        </authorList>
    </citation>
    <scope>NUCLEOTIDE SEQUENCE</scope>
    <source>
        <strain evidence="9">CHK195-15760</strain>
    </source>
</reference>
<dbReference type="PANTHER" id="PTHR30629">
    <property type="entry name" value="PROPHAGE INTEGRASE"/>
    <property type="match status" value="1"/>
</dbReference>
<evidence type="ECO:0000313" key="9">
    <source>
        <dbReference type="EMBL" id="HIU52343.1"/>
    </source>
</evidence>
<dbReference type="Pfam" id="PF14659">
    <property type="entry name" value="Phage_int_SAM_3"/>
    <property type="match status" value="1"/>
</dbReference>
<evidence type="ECO:0000256" key="6">
    <source>
        <dbReference type="PROSITE-ProRule" id="PRU01248"/>
    </source>
</evidence>
<dbReference type="InterPro" id="IPR004107">
    <property type="entry name" value="Integrase_SAM-like_N"/>
</dbReference>
<dbReference type="Gene3D" id="1.10.150.130">
    <property type="match status" value="1"/>
</dbReference>
<dbReference type="GO" id="GO:0006310">
    <property type="term" value="P:DNA recombination"/>
    <property type="evidence" value="ECO:0007669"/>
    <property type="project" value="UniProtKB-KW"/>
</dbReference>
<organism evidence="9 10">
    <name type="scientific">Candidatus Merdicola faecigallinarum</name>
    <dbReference type="NCBI Taxonomy" id="2840862"/>
    <lineage>
        <taxon>Bacteria</taxon>
        <taxon>Bacillati</taxon>
        <taxon>Bacillota</taxon>
        <taxon>Clostridia</taxon>
        <taxon>Candidatus Merdicola</taxon>
    </lineage>
</organism>
<dbReference type="AlphaFoldDB" id="A0A9D1SAE7"/>
<comment type="similarity">
    <text evidence="2">Belongs to the 'phage' integrase family.</text>
</comment>
<evidence type="ECO:0000313" key="10">
    <source>
        <dbReference type="Proteomes" id="UP000824093"/>
    </source>
</evidence>
<keyword evidence="3" id="KW-0229">DNA integration</keyword>
<dbReference type="Gene3D" id="1.10.443.10">
    <property type="entry name" value="Intergrase catalytic core"/>
    <property type="match status" value="1"/>
</dbReference>
<dbReference type="Pfam" id="PF00589">
    <property type="entry name" value="Phage_integrase"/>
    <property type="match status" value="1"/>
</dbReference>
<dbReference type="PROSITE" id="PS51898">
    <property type="entry name" value="TYR_RECOMBINASE"/>
    <property type="match status" value="1"/>
</dbReference>
<reference evidence="9" key="1">
    <citation type="submission" date="2020-10" db="EMBL/GenBank/DDBJ databases">
        <authorList>
            <person name="Gilroy R."/>
        </authorList>
    </citation>
    <scope>NUCLEOTIDE SEQUENCE</scope>
    <source>
        <strain evidence="9">CHK195-15760</strain>
    </source>
</reference>
<evidence type="ECO:0000256" key="1">
    <source>
        <dbReference type="ARBA" id="ARBA00003283"/>
    </source>
</evidence>
<evidence type="ECO:0000259" key="7">
    <source>
        <dbReference type="PROSITE" id="PS51898"/>
    </source>
</evidence>
<keyword evidence="4 6" id="KW-0238">DNA-binding</keyword>
<feature type="domain" description="Tyr recombinase" evidence="7">
    <location>
        <begin position="157"/>
        <end position="362"/>
    </location>
</feature>
<accession>A0A9D1SAE7</accession>
<dbReference type="Proteomes" id="UP000824093">
    <property type="component" value="Unassembled WGS sequence"/>
</dbReference>
<dbReference type="GO" id="GO:0015074">
    <property type="term" value="P:DNA integration"/>
    <property type="evidence" value="ECO:0007669"/>
    <property type="project" value="UniProtKB-KW"/>
</dbReference>
<comment type="caution">
    <text evidence="9">The sequence shown here is derived from an EMBL/GenBank/DDBJ whole genome shotgun (WGS) entry which is preliminary data.</text>
</comment>
<dbReference type="GO" id="GO:0003677">
    <property type="term" value="F:DNA binding"/>
    <property type="evidence" value="ECO:0007669"/>
    <property type="project" value="UniProtKB-UniRule"/>
</dbReference>
<protein>
    <submittedName>
        <fullName evidence="9">Site-specific integrase</fullName>
    </submittedName>
</protein>
<sequence>MFKYTIRKDGRLMKRVSINGQVKSIYANNPKDLQKQYIELKHLSNKGLSVEDNSLTVGEWADKWVKLYKSDKAQATIDMYNTAIRLYIKPFIGTIKLKNLKQADIIEILNVMEKKGITRRKEWILLTIRQILQTAVENEYIYKNVALGIKIKKYKSPEKKPLTDEVINRIKKLSEDDFDMFMILFMLYTGIRREELVPLQYKDIDIDHKYIYITKAVHFKNNQATIKSTKNECSRAIPILNIIYDKLKQLKDTHKNSEYIFCNSKGNIMSETTVKRKIRYVLNRLNKDYEKEQKQLKKDFELDDDNKIYFTYHQLRHTYVCLLHKSGVDLKEAQSFTGHKNIQVLLDVYTHLDQEDKNNAINKLNEFIG</sequence>
<dbReference type="InterPro" id="IPR010998">
    <property type="entry name" value="Integrase_recombinase_N"/>
</dbReference>
<dbReference type="InterPro" id="IPR050808">
    <property type="entry name" value="Phage_Integrase"/>
</dbReference>
<dbReference type="PROSITE" id="PS51900">
    <property type="entry name" value="CB"/>
    <property type="match status" value="1"/>
</dbReference>
<dbReference type="CDD" id="cd01189">
    <property type="entry name" value="INT_ICEBs1_C_like"/>
    <property type="match status" value="1"/>
</dbReference>
<dbReference type="InterPro" id="IPR002104">
    <property type="entry name" value="Integrase_catalytic"/>
</dbReference>
<dbReference type="InterPro" id="IPR044068">
    <property type="entry name" value="CB"/>
</dbReference>
<dbReference type="EMBL" id="DVNH01000054">
    <property type="protein sequence ID" value="HIU52343.1"/>
    <property type="molecule type" value="Genomic_DNA"/>
</dbReference>
<evidence type="ECO:0000256" key="4">
    <source>
        <dbReference type="ARBA" id="ARBA00023125"/>
    </source>
</evidence>
<proteinExistence type="inferred from homology"/>
<dbReference type="PANTHER" id="PTHR30629:SF2">
    <property type="entry name" value="PROPHAGE INTEGRASE INTS-RELATED"/>
    <property type="match status" value="1"/>
</dbReference>
<dbReference type="InterPro" id="IPR013762">
    <property type="entry name" value="Integrase-like_cat_sf"/>
</dbReference>
<comment type="function">
    <text evidence="1">Site-specific tyrosine recombinase, which acts by catalyzing the cutting and rejoining of the recombining DNA molecules.</text>
</comment>
<evidence type="ECO:0000256" key="2">
    <source>
        <dbReference type="ARBA" id="ARBA00008857"/>
    </source>
</evidence>
<gene>
    <name evidence="9" type="ORF">IAB70_07020</name>
</gene>
<evidence type="ECO:0000256" key="5">
    <source>
        <dbReference type="ARBA" id="ARBA00023172"/>
    </source>
</evidence>
<evidence type="ECO:0000259" key="8">
    <source>
        <dbReference type="PROSITE" id="PS51900"/>
    </source>
</evidence>
<keyword evidence="5" id="KW-0233">DNA recombination</keyword>